<reference evidence="1 2" key="1">
    <citation type="journal article" date="2014" name="Curr. Biol.">
        <title>The genome of the clonal raider ant Cerapachys biroi.</title>
        <authorList>
            <person name="Oxley P.R."/>
            <person name="Ji L."/>
            <person name="Fetter-Pruneda I."/>
            <person name="McKenzie S.K."/>
            <person name="Li C."/>
            <person name="Hu H."/>
            <person name="Zhang G."/>
            <person name="Kronauer D.J."/>
        </authorList>
    </citation>
    <scope>NUCLEOTIDE SEQUENCE [LARGE SCALE GENOMIC DNA]</scope>
</reference>
<dbReference type="AlphaFoldDB" id="A0A026WUX4"/>
<accession>A0A026WUX4</accession>
<gene>
    <name evidence="1" type="ORF">X777_16052</name>
</gene>
<dbReference type="EMBL" id="KK107087">
    <property type="protein sequence ID" value="EZA59850.1"/>
    <property type="molecule type" value="Genomic_DNA"/>
</dbReference>
<evidence type="ECO:0000313" key="1">
    <source>
        <dbReference type="EMBL" id="EZA59850.1"/>
    </source>
</evidence>
<organism evidence="1 2">
    <name type="scientific">Ooceraea biroi</name>
    <name type="common">Clonal raider ant</name>
    <name type="synonym">Cerapachys biroi</name>
    <dbReference type="NCBI Taxonomy" id="2015173"/>
    <lineage>
        <taxon>Eukaryota</taxon>
        <taxon>Metazoa</taxon>
        <taxon>Ecdysozoa</taxon>
        <taxon>Arthropoda</taxon>
        <taxon>Hexapoda</taxon>
        <taxon>Insecta</taxon>
        <taxon>Pterygota</taxon>
        <taxon>Neoptera</taxon>
        <taxon>Endopterygota</taxon>
        <taxon>Hymenoptera</taxon>
        <taxon>Apocrita</taxon>
        <taxon>Aculeata</taxon>
        <taxon>Formicoidea</taxon>
        <taxon>Formicidae</taxon>
        <taxon>Dorylinae</taxon>
        <taxon>Ooceraea</taxon>
    </lineage>
</organism>
<dbReference type="Proteomes" id="UP000053097">
    <property type="component" value="Unassembled WGS sequence"/>
</dbReference>
<sequence>MILLRRARQGSTDMAVPKNTRVASADGHGIPNDEIKSRYEFLEGTLPLVTQVSRITDSAR</sequence>
<proteinExistence type="predicted"/>
<protein>
    <submittedName>
        <fullName evidence="1">Uncharacterized protein</fullName>
    </submittedName>
</protein>
<name>A0A026WUX4_OOCBI</name>
<evidence type="ECO:0000313" key="2">
    <source>
        <dbReference type="Proteomes" id="UP000053097"/>
    </source>
</evidence>
<keyword evidence="2" id="KW-1185">Reference proteome</keyword>